<keyword evidence="2" id="KW-1185">Reference proteome</keyword>
<evidence type="ECO:0000313" key="2">
    <source>
        <dbReference type="Proteomes" id="UP000006051"/>
    </source>
</evidence>
<gene>
    <name evidence="1" type="ordered locus">Ornrh_1340</name>
</gene>
<protein>
    <submittedName>
        <fullName evidence="1">Uncharacterized protein</fullName>
    </submittedName>
</protein>
<evidence type="ECO:0000313" key="1">
    <source>
        <dbReference type="EMBL" id="AFL97515.1"/>
    </source>
</evidence>
<reference evidence="1 2" key="1">
    <citation type="submission" date="2012-06" db="EMBL/GenBank/DDBJ databases">
        <title>The complete genome of Ornithobacterium rhinotracheale DSM 15997.</title>
        <authorList>
            <consortium name="US DOE Joint Genome Institute (JGI-PGF)"/>
            <person name="Lucas S."/>
            <person name="Copeland A."/>
            <person name="Lapidus A."/>
            <person name="Goodwin L."/>
            <person name="Pitluck S."/>
            <person name="Peters L."/>
            <person name="Mikhailova N."/>
            <person name="Teshima H."/>
            <person name="Kyrpides N."/>
            <person name="Mavromatis K."/>
            <person name="Pagani I."/>
            <person name="Ivanova N."/>
            <person name="Ovchinnikova G."/>
            <person name="Zeytun A."/>
            <person name="Detter J.C."/>
            <person name="Han C."/>
            <person name="Land M."/>
            <person name="Hauser L."/>
            <person name="Markowitz V."/>
            <person name="Cheng J.-F."/>
            <person name="Hugenholtz P."/>
            <person name="Woyke T."/>
            <person name="Wu D."/>
            <person name="Lang E."/>
            <person name="Kopitz M."/>
            <person name="Brambilla E."/>
            <person name="Klenk H.-P."/>
            <person name="Eisen J.A."/>
        </authorList>
    </citation>
    <scope>NUCLEOTIDE SEQUENCE [LARGE SCALE GENOMIC DNA]</scope>
    <source>
        <strain evidence="2">ATCC 51463 / DSM 15997 / CCUG 23171 / LMG 9086</strain>
    </source>
</reference>
<dbReference type="KEGG" id="orh:Ornrh_1340"/>
<accession>I4A0N1</accession>
<dbReference type="EMBL" id="CP003283">
    <property type="protein sequence ID" value="AFL97515.1"/>
    <property type="molecule type" value="Genomic_DNA"/>
</dbReference>
<dbReference type="STRING" id="867902.Ornrh_1340"/>
<proteinExistence type="predicted"/>
<dbReference type="AlphaFoldDB" id="I4A0N1"/>
<organism evidence="1 2">
    <name type="scientific">Ornithobacterium rhinotracheale (strain ATCC 51463 / DSM 15997 / CCUG 23171 / CIP 104009 / LMG 9086)</name>
    <dbReference type="NCBI Taxonomy" id="867902"/>
    <lineage>
        <taxon>Bacteria</taxon>
        <taxon>Pseudomonadati</taxon>
        <taxon>Bacteroidota</taxon>
        <taxon>Flavobacteriia</taxon>
        <taxon>Flavobacteriales</taxon>
        <taxon>Weeksellaceae</taxon>
        <taxon>Ornithobacterium</taxon>
    </lineage>
</organism>
<dbReference type="HOGENOM" id="CLU_132570_1_0_10"/>
<name>I4A0N1_ORNRL</name>
<dbReference type="Proteomes" id="UP000006051">
    <property type="component" value="Chromosome"/>
</dbReference>
<sequence>MLLLLPPALKLGVWVDFKLNEQYIAQNLCENKEVPGSDCHGKCHLGKQLKKVEEPEQKSSTQPIKVKDLEWVYVLFYTEKTNHSIKKRNAKKFYAWIEESLCSKYLFSIFKPPQFV</sequence>